<dbReference type="EMBL" id="VUOA01000050">
    <property type="protein sequence ID" value="KAA2234161.1"/>
    <property type="molecule type" value="Genomic_DNA"/>
</dbReference>
<gene>
    <name evidence="2" type="ORF">F0L46_24210</name>
</gene>
<protein>
    <submittedName>
        <fullName evidence="2">Uncharacterized protein</fullName>
    </submittedName>
</protein>
<proteinExistence type="predicted"/>
<evidence type="ECO:0000256" key="1">
    <source>
        <dbReference type="SAM" id="Phobius"/>
    </source>
</evidence>
<feature type="transmembrane region" description="Helical" evidence="1">
    <location>
        <begin position="6"/>
        <end position="24"/>
    </location>
</feature>
<reference evidence="2 3" key="2">
    <citation type="submission" date="2019-09" db="EMBL/GenBank/DDBJ databases">
        <authorList>
            <person name="Jin C."/>
        </authorList>
    </citation>
    <scope>NUCLEOTIDE SEQUENCE [LARGE SCALE GENOMIC DNA]</scope>
    <source>
        <strain evidence="2 3">BN140002</strain>
    </source>
</reference>
<keyword evidence="1" id="KW-0472">Membrane</keyword>
<dbReference type="OrthoDB" id="7433565at2"/>
<evidence type="ECO:0000313" key="3">
    <source>
        <dbReference type="Proteomes" id="UP000323142"/>
    </source>
</evidence>
<comment type="caution">
    <text evidence="2">The sequence shown here is derived from an EMBL/GenBank/DDBJ whole genome shotgun (WGS) entry which is preliminary data.</text>
</comment>
<dbReference type="InterPro" id="IPR046027">
    <property type="entry name" value="DUF5985"/>
</dbReference>
<reference evidence="2 3" key="1">
    <citation type="submission" date="2019-09" db="EMBL/GenBank/DDBJ databases">
        <title>Salinarimonas rosea gen. nov., sp. nov., a new member of the a-2 subgroup of the Proteobacteria.</title>
        <authorList>
            <person name="Liu J."/>
        </authorList>
    </citation>
    <scope>NUCLEOTIDE SEQUENCE [LARGE SCALE GENOMIC DNA]</scope>
    <source>
        <strain evidence="2 3">BN140002</strain>
    </source>
</reference>
<sequence>MSEFVWGLITMGYAIAGLFFLRFWTRTREGLFAAFAVAFWLLALNQALVAVSAVPREEQTPFYLLRLAAFGIIIGAIVMKNLRARSR</sequence>
<dbReference type="RefSeq" id="WP_149822190.1">
    <property type="nucleotide sequence ID" value="NZ_VUOA01000050.1"/>
</dbReference>
<feature type="transmembrane region" description="Helical" evidence="1">
    <location>
        <begin position="60"/>
        <end position="79"/>
    </location>
</feature>
<keyword evidence="1" id="KW-0812">Transmembrane</keyword>
<evidence type="ECO:0000313" key="2">
    <source>
        <dbReference type="EMBL" id="KAA2234161.1"/>
    </source>
</evidence>
<accession>A0A5B2V5F1</accession>
<organism evidence="2 3">
    <name type="scientific">Salinarimonas soli</name>
    <dbReference type="NCBI Taxonomy" id="1638099"/>
    <lineage>
        <taxon>Bacteria</taxon>
        <taxon>Pseudomonadati</taxon>
        <taxon>Pseudomonadota</taxon>
        <taxon>Alphaproteobacteria</taxon>
        <taxon>Hyphomicrobiales</taxon>
        <taxon>Salinarimonadaceae</taxon>
        <taxon>Salinarimonas</taxon>
    </lineage>
</organism>
<keyword evidence="1" id="KW-1133">Transmembrane helix</keyword>
<dbReference type="Proteomes" id="UP000323142">
    <property type="component" value="Unassembled WGS sequence"/>
</dbReference>
<name>A0A5B2V5F1_9HYPH</name>
<dbReference type="AlphaFoldDB" id="A0A5B2V5F1"/>
<dbReference type="Pfam" id="PF19447">
    <property type="entry name" value="DUF5985"/>
    <property type="match status" value="1"/>
</dbReference>
<keyword evidence="3" id="KW-1185">Reference proteome</keyword>
<feature type="transmembrane region" description="Helical" evidence="1">
    <location>
        <begin position="31"/>
        <end position="54"/>
    </location>
</feature>